<dbReference type="InterPro" id="IPR013545">
    <property type="entry name" value="T2SS_protein-GspG_C"/>
</dbReference>
<protein>
    <recommendedName>
        <fullName evidence="1">Type II secretion system protein GspG C-terminal domain-containing protein</fullName>
    </recommendedName>
</protein>
<organism evidence="2 3">
    <name type="scientific">Halioglobus japonicus</name>
    <dbReference type="NCBI Taxonomy" id="930805"/>
    <lineage>
        <taxon>Bacteria</taxon>
        <taxon>Pseudomonadati</taxon>
        <taxon>Pseudomonadota</taxon>
        <taxon>Gammaproteobacteria</taxon>
        <taxon>Cellvibrionales</taxon>
        <taxon>Halieaceae</taxon>
        <taxon>Halioglobus</taxon>
    </lineage>
</organism>
<dbReference type="Pfam" id="PF08334">
    <property type="entry name" value="T2SSG"/>
    <property type="match status" value="1"/>
</dbReference>
<keyword evidence="3" id="KW-1185">Reference proteome</keyword>
<dbReference type="PROSITE" id="PS51257">
    <property type="entry name" value="PROKAR_LIPOPROTEIN"/>
    <property type="match status" value="1"/>
</dbReference>
<proteinExistence type="predicted"/>
<dbReference type="Proteomes" id="UP000235162">
    <property type="component" value="Unassembled WGS sequence"/>
</dbReference>
<dbReference type="KEGG" id="hja:BST95_13920"/>
<dbReference type="Gene3D" id="3.30.700.10">
    <property type="entry name" value="Glycoprotein, Type 4 Pilin"/>
    <property type="match status" value="1"/>
</dbReference>
<evidence type="ECO:0000313" key="2">
    <source>
        <dbReference type="EMBL" id="PLW87792.1"/>
    </source>
</evidence>
<dbReference type="AlphaFoldDB" id="A0AAP8MHA1"/>
<dbReference type="SUPFAM" id="SSF54523">
    <property type="entry name" value="Pili subunits"/>
    <property type="match status" value="1"/>
</dbReference>
<dbReference type="EMBL" id="PKUR01000001">
    <property type="protein sequence ID" value="PLW87792.1"/>
    <property type="molecule type" value="Genomic_DNA"/>
</dbReference>
<name>A0AAP8MHA1_9GAMM</name>
<gene>
    <name evidence="2" type="ORF">C0029_04265</name>
</gene>
<dbReference type="RefSeq" id="WP_084200195.1">
    <property type="nucleotide sequence ID" value="NZ_BMYL01000001.1"/>
</dbReference>
<feature type="domain" description="Type II secretion system protein GspG C-terminal" evidence="1">
    <location>
        <begin position="120"/>
        <end position="216"/>
    </location>
</feature>
<comment type="caution">
    <text evidence="2">The sequence shown here is derived from an EMBL/GenBank/DDBJ whole genome shotgun (WGS) entry which is preliminary data.</text>
</comment>
<evidence type="ECO:0000259" key="1">
    <source>
        <dbReference type="Pfam" id="PF08334"/>
    </source>
</evidence>
<dbReference type="InterPro" id="IPR045584">
    <property type="entry name" value="Pilin-like"/>
</dbReference>
<reference evidence="2 3" key="1">
    <citation type="submission" date="2018-01" db="EMBL/GenBank/DDBJ databases">
        <title>The draft genome sequence of Halioglobus japonicus S1-36.</title>
        <authorList>
            <person name="Du Z.-J."/>
            <person name="Shi M.-J."/>
        </authorList>
    </citation>
    <scope>NUCLEOTIDE SEQUENCE [LARGE SCALE GENOMIC DNA]</scope>
    <source>
        <strain evidence="2 3">S1-36</strain>
    </source>
</reference>
<evidence type="ECO:0000313" key="3">
    <source>
        <dbReference type="Proteomes" id="UP000235162"/>
    </source>
</evidence>
<sequence length="229" mass="25331">MIRLATLIVLAATLAACSSEIEDAKKALADSIVIKTDMSVSDLRAYPGDVVCGKFTAYVSYHEPRMEDAPFIYRNGQIDRTPRPSDWKIFCNEDSATSLTAMTGFGPLTNDSAEWLAIIRDFGKITAALEAYYADNHFYPYNEQGLAALMEKPESKMPMPNYPEAGYLSAMPNDPWGRPYLYKAVQWGRNKGKVELLSLGRDGTPGGEGLDADVSSEYLSYFNHIIATL</sequence>
<accession>A0AAP8MHA1</accession>